<dbReference type="AlphaFoldDB" id="A0A0P0HMW4"/>
<organism evidence="3">
    <name type="scientific">Plasmodium gaboni</name>
    <dbReference type="NCBI Taxonomy" id="647221"/>
    <lineage>
        <taxon>Eukaryota</taxon>
        <taxon>Sar</taxon>
        <taxon>Alveolata</taxon>
        <taxon>Apicomplexa</taxon>
        <taxon>Aconoidasida</taxon>
        <taxon>Haemosporida</taxon>
        <taxon>Plasmodiidae</taxon>
        <taxon>Plasmodium</taxon>
        <taxon>Plasmodium (Laverania)</taxon>
    </lineage>
</organism>
<protein>
    <submittedName>
        <fullName evidence="3">EMP1-like protein</fullName>
    </submittedName>
</protein>
<feature type="region of interest" description="Disordered" evidence="1">
    <location>
        <begin position="348"/>
        <end position="368"/>
    </location>
</feature>
<sequence length="480" mass="53408">MSNTNISSNTSPNISTQCVEVKEIVKNVGTSSGGTSSGGGQTFVNVCMKYDKSLDAGKKMIDVFGAALNIFGGAAGVTVDENAFKKSMETLISGIDYNQSELKGNCKDSPCGTTSYNTNNWKWKEEKNGNKVGLKSDYNDKVGVPPRTQVLCFGNLHGEDCKTDVSNIDSNDKLLSEWLIAAKIEGQNLKTNYGKNNNDKSKLCKALGYSYADIGDLIKGTSIWENKWTKLLEENLKQMFGRIFEGQYKNNTNSANSSSNVRYESLDQLREVWWNTNKEYIWHALYKGAKLDSSTNTCPGIDKDIPPTTDHIPQFLRFAHEWVEQFCEKRKQKADEVVNACQKYHETHSVDKNSGSSTSGAPGKKCDENNGNNDKDCKECNTKCQACKEACDAYKNFVSSTGGGGTTNDWRKQWENMDKKYRDLMDEARKQLEEQSKTSQTSSSGATGGNQCSGNNLCVKSDINSIYICVYITTMYEYYH</sequence>
<evidence type="ECO:0000256" key="1">
    <source>
        <dbReference type="SAM" id="MobiDB-lite"/>
    </source>
</evidence>
<name>A0A0P0HMW4_9APIC</name>
<feature type="region of interest" description="Disordered" evidence="1">
    <location>
        <begin position="430"/>
        <end position="450"/>
    </location>
</feature>
<dbReference type="VEuPathDB" id="PlasmoDB:PGABG01_0010100"/>
<feature type="domain" description="Duffy-antigen binding" evidence="2">
    <location>
        <begin position="144"/>
        <end position="317"/>
    </location>
</feature>
<dbReference type="GO" id="GO:0016020">
    <property type="term" value="C:membrane"/>
    <property type="evidence" value="ECO:0007669"/>
    <property type="project" value="InterPro"/>
</dbReference>
<dbReference type="SUPFAM" id="SSF140924">
    <property type="entry name" value="Duffy binding domain-like"/>
    <property type="match status" value="1"/>
</dbReference>
<dbReference type="Gene3D" id="1.20.58.830">
    <property type="match status" value="1"/>
</dbReference>
<proteinExistence type="predicted"/>
<dbReference type="InterPro" id="IPR042202">
    <property type="entry name" value="Duffy-ag-bd_sf"/>
</dbReference>
<dbReference type="EMBL" id="KP879233">
    <property type="protein sequence ID" value="ALJ75553.1"/>
    <property type="molecule type" value="Genomic_DNA"/>
</dbReference>
<accession>A0A0P0HMW4</accession>
<reference evidence="3" key="1">
    <citation type="journal article" date="2015" name="Nat. Commun.">
        <title>Ape parasite origins of human malaria virulence genes.</title>
        <authorList>
            <person name="Larremore D.B."/>
            <person name="Sundararaman S.A."/>
            <person name="Liu W."/>
            <person name="Proto W.R."/>
            <person name="Clauset A."/>
            <person name="Loy D.E."/>
            <person name="Speede S."/>
            <person name="Plenderleith L.J."/>
            <person name="Sharp P.M."/>
            <person name="Hahn B.H."/>
            <person name="Rayner J.C."/>
            <person name="Buckee C.O."/>
        </authorList>
    </citation>
    <scope>NUCLEOTIDE SEQUENCE</scope>
    <source>
        <strain evidence="3">SY75pte</strain>
    </source>
</reference>
<evidence type="ECO:0000313" key="3">
    <source>
        <dbReference type="EMBL" id="ALJ75553.1"/>
    </source>
</evidence>
<dbReference type="GO" id="GO:0046789">
    <property type="term" value="F:host cell surface receptor binding"/>
    <property type="evidence" value="ECO:0007669"/>
    <property type="project" value="InterPro"/>
</dbReference>
<evidence type="ECO:0000259" key="2">
    <source>
        <dbReference type="Pfam" id="PF05424"/>
    </source>
</evidence>
<dbReference type="InterPro" id="IPR008602">
    <property type="entry name" value="Duffy-antigen-binding"/>
</dbReference>
<dbReference type="Gene3D" id="1.20.1310.20">
    <property type="entry name" value="Duffy-antigen binding domain"/>
    <property type="match status" value="1"/>
</dbReference>
<dbReference type="Pfam" id="PF05424">
    <property type="entry name" value="Duffy_binding"/>
    <property type="match status" value="1"/>
</dbReference>